<organism evidence="2">
    <name type="scientific">uncultured Caudovirales phage</name>
    <dbReference type="NCBI Taxonomy" id="2100421"/>
    <lineage>
        <taxon>Viruses</taxon>
        <taxon>Duplodnaviria</taxon>
        <taxon>Heunggongvirae</taxon>
        <taxon>Uroviricota</taxon>
        <taxon>Caudoviricetes</taxon>
        <taxon>Peduoviridae</taxon>
        <taxon>Maltschvirus</taxon>
        <taxon>Maltschvirus maltsch</taxon>
    </lineage>
</organism>
<protein>
    <submittedName>
        <fullName evidence="2">Uncharacterized protein</fullName>
    </submittedName>
</protein>
<gene>
    <name evidence="2" type="ORF">3S11_37</name>
</gene>
<feature type="compositionally biased region" description="Basic and acidic residues" evidence="1">
    <location>
        <begin position="134"/>
        <end position="159"/>
    </location>
</feature>
<dbReference type="EMBL" id="MF417879">
    <property type="protein sequence ID" value="ASN68660.1"/>
    <property type="molecule type" value="Genomic_DNA"/>
</dbReference>
<name>A0A2H4J0Z7_9CAUD</name>
<feature type="compositionally biased region" description="Polar residues" evidence="1">
    <location>
        <begin position="123"/>
        <end position="133"/>
    </location>
</feature>
<evidence type="ECO:0000313" key="2">
    <source>
        <dbReference type="EMBL" id="ASN68660.1"/>
    </source>
</evidence>
<proteinExistence type="predicted"/>
<accession>A0A2H4J0Z7</accession>
<evidence type="ECO:0000256" key="1">
    <source>
        <dbReference type="SAM" id="MobiDB-lite"/>
    </source>
</evidence>
<feature type="region of interest" description="Disordered" evidence="1">
    <location>
        <begin position="92"/>
        <end position="166"/>
    </location>
</feature>
<sequence>MAGDWIKMRSDLVDDPSVFKIAAAVKLDKFSVIGRLHAFWSWSDKHAVDGRVDGASSLYVDDIVRCDGFAQALSCAGWLVIGEDFIEIPKHDRHNSNSAKERALKNARQARWRQNKDADVDAQPSTQATTNASTREEKRREEKNKDQEQGEAPAQDKVKPKFNPLTVKPKNVSDDVWADWCAHRRDLKKALTEEACKRQIKTLEGHHNPEAVIDLSIRNSWTGLFPEKVTYNVHRLPAKSSFTNIPPVNAEEIRAKTEENERLGVRRANF</sequence>
<reference evidence="2" key="1">
    <citation type="submission" date="2017-06" db="EMBL/GenBank/DDBJ databases">
        <title>Novel phages from South African skin metaviromes.</title>
        <authorList>
            <person name="van Zyl L.J."/>
            <person name="Abrahams Y."/>
            <person name="Stander E.A."/>
            <person name="Kirby B.M."/>
            <person name="Clavaud C."/>
            <person name="Farcet C."/>
            <person name="Breton L."/>
            <person name="Trindade M.I."/>
        </authorList>
    </citation>
    <scope>NUCLEOTIDE SEQUENCE</scope>
</reference>